<dbReference type="GO" id="GO:0000932">
    <property type="term" value="C:P-body"/>
    <property type="evidence" value="ECO:0007669"/>
    <property type="project" value="UniProtKB-SubCell"/>
</dbReference>
<dbReference type="PANTHER" id="PTHR23355:SF9">
    <property type="entry name" value="DIS3-LIKE EXONUCLEASE 2"/>
    <property type="match status" value="1"/>
</dbReference>
<feature type="region of interest" description="Disordered" evidence="6">
    <location>
        <begin position="1"/>
        <end position="92"/>
    </location>
</feature>
<dbReference type="InterPro" id="IPR001900">
    <property type="entry name" value="RNase_II/R"/>
</dbReference>
<feature type="compositionally biased region" description="Polar residues" evidence="6">
    <location>
        <begin position="41"/>
        <end position="66"/>
    </location>
</feature>
<evidence type="ECO:0000259" key="7">
    <source>
        <dbReference type="SMART" id="SM00955"/>
    </source>
</evidence>
<feature type="domain" description="RNB" evidence="7">
    <location>
        <begin position="505"/>
        <end position="859"/>
    </location>
</feature>
<keyword evidence="1 5" id="KW-0963">Cytoplasm</keyword>
<dbReference type="InterPro" id="IPR041505">
    <property type="entry name" value="Dis3_CSD2"/>
</dbReference>
<dbReference type="GO" id="GO:1990074">
    <property type="term" value="P:polyuridylation-dependent mRNA catabolic process"/>
    <property type="evidence" value="ECO:0007669"/>
    <property type="project" value="UniProtKB-UniRule"/>
</dbReference>
<sequence length="1105" mass="122537">MTGEAFIESNQTQSEDYISDNCNSSSSKDKKKKRRSRRTKQNSTCLADNSICTTPVRDTQSSGGKSTSRDVGSHDHQLSPSSDVEFDSLPNMPTDRLQCEHANLENPQSIVPGTNGRLFFNSCPENIGRLVSEDSNLEADISSHYLSKGHAKRKLYTPHWPEEAVTKALEKGSVFKALFRVNAYNKNEAYCKIDGLPTDVLIYGLVAQNRAIDGDFVAIRVDHPSRWSKMKGLNGMVESSISVKESLRKEAANIVEDSLKGKCEVAGGLNHANGGNSLVACKNGYYDGESVGLESVGLSDKCYSNRLSSSKSYSHKACGSNGGDEAADALANLCAAVNSFASKRPTGSVVCILEMSPRRDAVVGFLGVKQFIRNWETSIKDTTRKKQSSSALNDEHIMLMPTEPKFPRMMVPLRNMPEFLKTRLEAGDATVEMDLVAARIVSWEEETTVPQAHVINSFGRGGQMEARIAAILFENAINISQFSPEALSCLPTSSWEVPLEEVRSRKDLRNLCIFTIDPSTATDLDDALSVEILSDGTSRVGVHIADVSYFVLPDTALDIDAQIRSTSVYMLQRKLPMLPPMLSENLGSLNPGVDRLAFSMFWDIDPDGEVLDRWIGRTVIRSCCKLSYEHAEQMVRGLFDAQSADPVPNGWPVLYGSFDWSDVVESVRSIHEISRNLKARRFNDGALAIRSPKVAFLFDKDGSPYDSLMCGGKESNFLVEEFMLLANRTAAEVITRAYPYNALLRRHPEPNQRKLKEFEAFCGRNGFKLDVSSSAQFHHSLECIRAELEDDAVLFDIVMSYATKAMQLASYFCPGDFKDGTDDWRHYGLGIPLYTHFTSPLRRYPDIVVHRMLGAIVEAEEMYLRRKEVMGKLNPEELMSLRCFTGISSVKEIVESYEAQELLSAVGSKLKIPCKEIISNVASHCNGRKLAARHVKDSIDKLYMWVLLKKKEMCVEARVMGLGPRFMSIYIPKLAVERRICYDDVDCLAVEWLDATSTLVLSRHPSKIHSRKGNLAKLRRLEEVALVVSPCDSMLSLNTSGHSGTENCDSRSADSGVSRMTEVAPAVFPLTLRVLCKIPVALHAVGGDDGPVDIGARLYVSSYFK</sequence>
<dbReference type="GO" id="GO:0000956">
    <property type="term" value="P:nuclear-transcribed mRNA catabolic process"/>
    <property type="evidence" value="ECO:0007669"/>
    <property type="project" value="UniProtKB-UniRule"/>
</dbReference>
<organism evidence="8 9">
    <name type="scientific">Oldenlandia corymbosa var. corymbosa</name>
    <dbReference type="NCBI Taxonomy" id="529605"/>
    <lineage>
        <taxon>Eukaryota</taxon>
        <taxon>Viridiplantae</taxon>
        <taxon>Streptophyta</taxon>
        <taxon>Embryophyta</taxon>
        <taxon>Tracheophyta</taxon>
        <taxon>Spermatophyta</taxon>
        <taxon>Magnoliopsida</taxon>
        <taxon>eudicotyledons</taxon>
        <taxon>Gunneridae</taxon>
        <taxon>Pentapetalae</taxon>
        <taxon>asterids</taxon>
        <taxon>lamiids</taxon>
        <taxon>Gentianales</taxon>
        <taxon>Rubiaceae</taxon>
        <taxon>Rubioideae</taxon>
        <taxon>Spermacoceae</taxon>
        <taxon>Hedyotis-Oldenlandia complex</taxon>
        <taxon>Oldenlandia</taxon>
    </lineage>
</organism>
<protein>
    <recommendedName>
        <fullName evidence="5">DIS3-like exonuclease 2</fullName>
        <ecNumber evidence="5">3.1.13.-</ecNumber>
    </recommendedName>
</protein>
<evidence type="ECO:0000256" key="1">
    <source>
        <dbReference type="ARBA" id="ARBA00022490"/>
    </source>
</evidence>
<feature type="binding site" evidence="5">
    <location>
        <position position="526"/>
    </location>
    <ligand>
        <name>Mg(2+)</name>
        <dbReference type="ChEBI" id="CHEBI:18420"/>
    </ligand>
</feature>
<dbReference type="InterPro" id="IPR050180">
    <property type="entry name" value="RNR_Ribonuclease"/>
</dbReference>
<dbReference type="GO" id="GO:0046872">
    <property type="term" value="F:metal ion binding"/>
    <property type="evidence" value="ECO:0007669"/>
    <property type="project" value="UniProtKB-KW"/>
</dbReference>
<feature type="site" description="Important for catalytic activity" evidence="5">
    <location>
        <position position="525"/>
    </location>
</feature>
<dbReference type="PANTHER" id="PTHR23355">
    <property type="entry name" value="RIBONUCLEASE"/>
    <property type="match status" value="1"/>
</dbReference>
<gene>
    <name evidence="8" type="ORF">OLC1_LOCUS21303</name>
</gene>
<feature type="compositionally biased region" description="Basic and acidic residues" evidence="6">
    <location>
        <begin position="67"/>
        <end position="77"/>
    </location>
</feature>
<feature type="binding site" evidence="5">
    <location>
        <position position="517"/>
    </location>
    <ligand>
        <name>Mg(2+)</name>
        <dbReference type="ChEBI" id="CHEBI:18420"/>
    </ligand>
</feature>
<dbReference type="InterPro" id="IPR022966">
    <property type="entry name" value="RNase_II/R_CS"/>
</dbReference>
<keyword evidence="9" id="KW-1185">Reference proteome</keyword>
<dbReference type="EMBL" id="OX459125">
    <property type="protein sequence ID" value="CAI9114600.1"/>
    <property type="molecule type" value="Genomic_DNA"/>
</dbReference>
<keyword evidence="5" id="KW-0540">Nuclease</keyword>
<accession>A0AAV1E393</accession>
<keyword evidence="4 5" id="KW-0694">RNA-binding</keyword>
<dbReference type="Pfam" id="PF00773">
    <property type="entry name" value="RNB"/>
    <property type="match status" value="1"/>
</dbReference>
<keyword evidence="3 5" id="KW-0460">Magnesium</keyword>
<dbReference type="Proteomes" id="UP001161247">
    <property type="component" value="Chromosome 8"/>
</dbReference>
<keyword evidence="5" id="KW-0269">Exonuclease</keyword>
<dbReference type="InterPro" id="IPR028591">
    <property type="entry name" value="DIS3L2"/>
</dbReference>
<name>A0AAV1E393_OLDCO</name>
<dbReference type="EC" id="3.1.13.-" evidence="5"/>
<dbReference type="Pfam" id="PF17849">
    <property type="entry name" value="OB_Dis3"/>
    <property type="match status" value="1"/>
</dbReference>
<dbReference type="SUPFAM" id="SSF50249">
    <property type="entry name" value="Nucleic acid-binding proteins"/>
    <property type="match status" value="2"/>
</dbReference>
<comment type="cofactor">
    <cofactor evidence="5">
        <name>Mg(2+)</name>
        <dbReference type="ChEBI" id="CHEBI:18420"/>
    </cofactor>
    <cofactor evidence="5">
        <name>Mn(2+)</name>
        <dbReference type="ChEBI" id="CHEBI:29035"/>
    </cofactor>
</comment>
<evidence type="ECO:0000256" key="2">
    <source>
        <dbReference type="ARBA" id="ARBA00022723"/>
    </source>
</evidence>
<keyword evidence="5" id="KW-0464">Manganese</keyword>
<keyword evidence="5" id="KW-0378">Hydrolase</keyword>
<dbReference type="Gene3D" id="2.40.50.690">
    <property type="match status" value="1"/>
</dbReference>
<proteinExistence type="inferred from homology"/>
<comment type="function">
    <text evidence="5">3'-5'-exoribonuclease that specifically recognizes RNAs polyuridylated at their 3' end and mediates their degradation. Component of an exosome-independent RNA degradation pathway that mediates degradation of cytoplasmic mRNAs that have been deadenylated and subsequently uridylated at their 3'.</text>
</comment>
<dbReference type="Gene3D" id="2.40.50.700">
    <property type="match status" value="1"/>
</dbReference>
<comment type="subcellular location">
    <subcellularLocation>
        <location evidence="5">Cytoplasm</location>
    </subcellularLocation>
    <subcellularLocation>
        <location evidence="5">Cytoplasm</location>
        <location evidence="5">P-body</location>
    </subcellularLocation>
</comment>
<keyword evidence="2 5" id="KW-0479">Metal-binding</keyword>
<evidence type="ECO:0000256" key="6">
    <source>
        <dbReference type="SAM" id="MobiDB-lite"/>
    </source>
</evidence>
<dbReference type="SMART" id="SM00955">
    <property type="entry name" value="RNB"/>
    <property type="match status" value="1"/>
</dbReference>
<dbReference type="GO" id="GO:0003723">
    <property type="term" value="F:RNA binding"/>
    <property type="evidence" value="ECO:0007669"/>
    <property type="project" value="UniProtKB-KW"/>
</dbReference>
<comment type="similarity">
    <text evidence="5">Belongs to the RNR ribonuclease family. DIS3L2 subfamily.</text>
</comment>
<evidence type="ECO:0000313" key="9">
    <source>
        <dbReference type="Proteomes" id="UP001161247"/>
    </source>
</evidence>
<dbReference type="InterPro" id="IPR012340">
    <property type="entry name" value="NA-bd_OB-fold"/>
</dbReference>
<evidence type="ECO:0000256" key="4">
    <source>
        <dbReference type="ARBA" id="ARBA00022884"/>
    </source>
</evidence>
<evidence type="ECO:0000256" key="3">
    <source>
        <dbReference type="ARBA" id="ARBA00022842"/>
    </source>
</evidence>
<evidence type="ECO:0000313" key="8">
    <source>
        <dbReference type="EMBL" id="CAI9114600.1"/>
    </source>
</evidence>
<reference evidence="8" key="1">
    <citation type="submission" date="2023-03" db="EMBL/GenBank/DDBJ databases">
        <authorList>
            <person name="Julca I."/>
        </authorList>
    </citation>
    <scope>NUCLEOTIDE SEQUENCE</scope>
</reference>
<evidence type="ECO:0000256" key="5">
    <source>
        <dbReference type="HAMAP-Rule" id="MF_03045"/>
    </source>
</evidence>
<dbReference type="PROSITE" id="PS01175">
    <property type="entry name" value="RIBONUCLEASE_II"/>
    <property type="match status" value="1"/>
</dbReference>
<feature type="compositionally biased region" description="Basic residues" evidence="6">
    <location>
        <begin position="29"/>
        <end position="40"/>
    </location>
</feature>
<dbReference type="GO" id="GO:0000175">
    <property type="term" value="F:3'-5'-RNA exonuclease activity"/>
    <property type="evidence" value="ECO:0007669"/>
    <property type="project" value="UniProtKB-UniRule"/>
</dbReference>
<feature type="compositionally biased region" description="Polar residues" evidence="6">
    <location>
        <begin position="8"/>
        <end position="23"/>
    </location>
</feature>
<dbReference type="HAMAP" id="MF_03045">
    <property type="entry name" value="DIS3L2"/>
    <property type="match status" value="1"/>
</dbReference>
<dbReference type="AlphaFoldDB" id="A0AAV1E393"/>